<reference evidence="3" key="1">
    <citation type="submission" date="2020-08" db="EMBL/GenBank/DDBJ databases">
        <title>Multicomponent nature underlies the extraordinary mechanical properties of spider dragline silk.</title>
        <authorList>
            <person name="Kono N."/>
            <person name="Nakamura H."/>
            <person name="Mori M."/>
            <person name="Yoshida Y."/>
            <person name="Ohtoshi R."/>
            <person name="Malay A.D."/>
            <person name="Moran D.A.P."/>
            <person name="Tomita M."/>
            <person name="Numata K."/>
            <person name="Arakawa K."/>
        </authorList>
    </citation>
    <scope>NUCLEOTIDE SEQUENCE</scope>
</reference>
<dbReference type="EMBL" id="BMAW01055819">
    <property type="protein sequence ID" value="GFT02896.1"/>
    <property type="molecule type" value="Genomic_DNA"/>
</dbReference>
<dbReference type="EMBL" id="BMAW01043008">
    <property type="protein sequence ID" value="GFS37126.1"/>
    <property type="molecule type" value="Genomic_DNA"/>
</dbReference>
<comment type="caution">
    <text evidence="3">The sequence shown here is derived from an EMBL/GenBank/DDBJ whole genome shotgun (WGS) entry which is preliminary data.</text>
</comment>
<keyword evidence="5" id="KW-1185">Reference proteome</keyword>
<name>A0A8X6NGI3_NEPPI</name>
<evidence type="ECO:0000313" key="1">
    <source>
        <dbReference type="EMBL" id="GFS37126.1"/>
    </source>
</evidence>
<proteinExistence type="predicted"/>
<evidence type="ECO:0000313" key="5">
    <source>
        <dbReference type="Proteomes" id="UP000887013"/>
    </source>
</evidence>
<sequence>MAIKVRRKLLASRRGVNHAARARAGRPECFTPGEEFAVAEDFGVKTTDLAAESDPGFLQKLFIKKRDFYDLAAEEGKAIRGVQELYPQWQPEEPRPFVVFSEWKLPVTGWDPSRDSYIRFHFPMHTRDDLILDAIPVFEEEPGKFLIVKARPPNRF</sequence>
<organism evidence="3 5">
    <name type="scientific">Nephila pilipes</name>
    <name type="common">Giant wood spider</name>
    <name type="synonym">Nephila maculata</name>
    <dbReference type="NCBI Taxonomy" id="299642"/>
    <lineage>
        <taxon>Eukaryota</taxon>
        <taxon>Metazoa</taxon>
        <taxon>Ecdysozoa</taxon>
        <taxon>Arthropoda</taxon>
        <taxon>Chelicerata</taxon>
        <taxon>Arachnida</taxon>
        <taxon>Araneae</taxon>
        <taxon>Araneomorphae</taxon>
        <taxon>Entelegynae</taxon>
        <taxon>Araneoidea</taxon>
        <taxon>Nephilidae</taxon>
        <taxon>Nephila</taxon>
    </lineage>
</organism>
<dbReference type="Proteomes" id="UP000887013">
    <property type="component" value="Unassembled WGS sequence"/>
</dbReference>
<dbReference type="EMBL" id="BMAW01078088">
    <property type="protein sequence ID" value="GFU09541.1"/>
    <property type="molecule type" value="Genomic_DNA"/>
</dbReference>
<evidence type="ECO:0000313" key="4">
    <source>
        <dbReference type="EMBL" id="GFU09541.1"/>
    </source>
</evidence>
<dbReference type="AlphaFoldDB" id="A0A8X6NGI3"/>
<evidence type="ECO:0000313" key="2">
    <source>
        <dbReference type="EMBL" id="GFT02896.1"/>
    </source>
</evidence>
<evidence type="ECO:0000313" key="3">
    <source>
        <dbReference type="EMBL" id="GFT13275.1"/>
    </source>
</evidence>
<dbReference type="EMBL" id="BMAW01057845">
    <property type="protein sequence ID" value="GFT13275.1"/>
    <property type="molecule type" value="Genomic_DNA"/>
</dbReference>
<accession>A0A8X6NGI3</accession>
<protein>
    <submittedName>
        <fullName evidence="3">Uncharacterized protein</fullName>
    </submittedName>
</protein>
<gene>
    <name evidence="2" type="ORF">NPIL_300791</name>
    <name evidence="1" type="ORF">NPIL_301271</name>
    <name evidence="4" type="ORF">NPIL_358501</name>
    <name evidence="3" type="ORF">NPIL_606371</name>
</gene>